<evidence type="ECO:0000313" key="4">
    <source>
        <dbReference type="EMBL" id="WCO67172.1"/>
    </source>
</evidence>
<feature type="region of interest" description="Disordered" evidence="2">
    <location>
        <begin position="1"/>
        <end position="35"/>
    </location>
</feature>
<dbReference type="RefSeq" id="WP_272736694.1">
    <property type="nucleotide sequence ID" value="NZ_CP116942.1"/>
</dbReference>
<feature type="compositionally biased region" description="Polar residues" evidence="2">
    <location>
        <begin position="22"/>
        <end position="31"/>
    </location>
</feature>
<keyword evidence="5" id="KW-1185">Reference proteome</keyword>
<evidence type="ECO:0000259" key="3">
    <source>
        <dbReference type="Pfam" id="PF25023"/>
    </source>
</evidence>
<proteinExistence type="predicted"/>
<dbReference type="InterPro" id="IPR022385">
    <property type="entry name" value="Rhs_assc_core"/>
</dbReference>
<dbReference type="PANTHER" id="PTHR32305">
    <property type="match status" value="1"/>
</dbReference>
<dbReference type="Proteomes" id="UP001216390">
    <property type="component" value="Chromosome"/>
</dbReference>
<dbReference type="InterPro" id="IPR056823">
    <property type="entry name" value="TEN-like_YD-shell"/>
</dbReference>
<dbReference type="Pfam" id="PF05593">
    <property type="entry name" value="RHS_repeat"/>
    <property type="match status" value="5"/>
</dbReference>
<organism evidence="4 5">
    <name type="scientific">Iamia majanohamensis</name>
    <dbReference type="NCBI Taxonomy" id="467976"/>
    <lineage>
        <taxon>Bacteria</taxon>
        <taxon>Bacillati</taxon>
        <taxon>Actinomycetota</taxon>
        <taxon>Acidimicrobiia</taxon>
        <taxon>Acidimicrobiales</taxon>
        <taxon>Iamiaceae</taxon>
        <taxon>Iamia</taxon>
    </lineage>
</organism>
<feature type="region of interest" description="Disordered" evidence="2">
    <location>
        <begin position="238"/>
        <end position="258"/>
    </location>
</feature>
<feature type="region of interest" description="Disordered" evidence="2">
    <location>
        <begin position="150"/>
        <end position="183"/>
    </location>
</feature>
<gene>
    <name evidence="4" type="ORF">PO878_00350</name>
</gene>
<protein>
    <recommendedName>
        <fullName evidence="3">Teneurin-like YD-shell domain-containing protein</fullName>
    </recommendedName>
</protein>
<dbReference type="InterPro" id="IPR031325">
    <property type="entry name" value="RHS_repeat"/>
</dbReference>
<dbReference type="Pfam" id="PF25023">
    <property type="entry name" value="TEN_YD-shell"/>
    <property type="match status" value="1"/>
</dbReference>
<dbReference type="PANTHER" id="PTHR32305:SF15">
    <property type="entry name" value="PROTEIN RHSA-RELATED"/>
    <property type="match status" value="1"/>
</dbReference>
<dbReference type="InterPro" id="IPR006530">
    <property type="entry name" value="YD"/>
</dbReference>
<feature type="compositionally biased region" description="Polar residues" evidence="2">
    <location>
        <begin position="789"/>
        <end position="801"/>
    </location>
</feature>
<feature type="region of interest" description="Disordered" evidence="2">
    <location>
        <begin position="789"/>
        <end position="809"/>
    </location>
</feature>
<dbReference type="NCBIfam" id="TIGR03696">
    <property type="entry name" value="Rhs_assc_core"/>
    <property type="match status" value="1"/>
</dbReference>
<evidence type="ECO:0000256" key="2">
    <source>
        <dbReference type="SAM" id="MobiDB-lite"/>
    </source>
</evidence>
<name>A0AAE9YEL1_9ACTN</name>
<evidence type="ECO:0000256" key="1">
    <source>
        <dbReference type="ARBA" id="ARBA00022737"/>
    </source>
</evidence>
<feature type="domain" description="Teneurin-like YD-shell" evidence="3">
    <location>
        <begin position="137"/>
        <end position="242"/>
    </location>
</feature>
<dbReference type="NCBIfam" id="TIGR01643">
    <property type="entry name" value="YD_repeat_2x"/>
    <property type="match status" value="10"/>
</dbReference>
<dbReference type="InterPro" id="IPR050708">
    <property type="entry name" value="T6SS_VgrG/RHS"/>
</dbReference>
<evidence type="ECO:0000313" key="5">
    <source>
        <dbReference type="Proteomes" id="UP001216390"/>
    </source>
</evidence>
<dbReference type="Gene3D" id="2.180.10.10">
    <property type="entry name" value="RHS repeat-associated core"/>
    <property type="match status" value="3"/>
</dbReference>
<sequence>MARAGDAGWSEAPEISEVRTVTDPTGVSSITKMDRSGDVVVEQTGDPAVPAELATTTHTYGALGRLTSTTDPTGVETGYTYDTEGRLTKVTDENGDFTETTYDDWGRVTAETDPLGHTTTTIYNADGLVEETVDRTGESTTFAYDTSGRRVSTTDARGGVTTQTYTPGGRLASETDATGRTTSYSYDTAGRLITTEQPSGATTTYSYDADGRVVTETSPEGRVTTTTYDDAGQVLTVDDPASGLTTNTYSPRGDLATRTDATGGTVTWDHDGMGRVTSVTDPLGRETTYDYDTRGNRVLRVDAMTGEREWHYDLADRVTAEIDPLDRTTSYTYDSLGRLNVRTDGAGRTETYGYDAAGQVTSVTYASGTPTAYTYDEEGRRTKMVDSSGTMLWYYNKTGQVTGADGTGSEDLAWAWDAAGRRTVITYPDGSRYKNVYDTNGNLSKVQQDDNGTWVDVAENVYDDDGNLIDQDQIGGHSRTWTLDATTGLVSTYEEAAGGTPTKTTAVTYDDAGRVATEATSGVTTTYDYDDAGQLLEVDRSTGDDEIYAYDELGRRTTSTVGTTTTTYQWDAASQLTRRTVAGVNHNYQYDDSGRRVREGWNGGANAHQWFWGAHGNLTGERTTSPSGVTEIARATRGDGRFSSLTTTVNGTVTDTTNIVWDTTLDVPQPVWTGSVGQANETTAVYGPDLIRVDCATGTNCTGRIVHDIYGSALETPATADATQATTYDPWGNGGPASGGIDYGYRSELHAGTLIHLRNREYDPASGTFLSPDPLDGVDGTTTVNNPYHYTDNDPINQTDPTGLRPNDQAMGRTAFDEYVGRLRRYEVQKRQECRAAGSVKNGFESLSACATRRALRDAARDISGYSYESNALGYPQPQVVPPPRPVDGHTGWRKDWIDDRGMARHVTGWIATGFYASEGKARSVLDVAEAGGRLGASEQDRRSGNWAISQGQLLLGPNYDFPELIAALKADAADPTNTEELTDAELSESHEDAGTPLACYVPVLVPC</sequence>
<feature type="compositionally biased region" description="Polar residues" evidence="2">
    <location>
        <begin position="150"/>
        <end position="166"/>
    </location>
</feature>
<dbReference type="EMBL" id="CP116942">
    <property type="protein sequence ID" value="WCO67172.1"/>
    <property type="molecule type" value="Genomic_DNA"/>
</dbReference>
<reference evidence="4" key="1">
    <citation type="submission" date="2023-01" db="EMBL/GenBank/DDBJ databases">
        <title>The diversity of Class Acidimicrobiia in South China Sea sediment environments and the proposal of Iamia marina sp. nov., a novel species of the genus Iamia.</title>
        <authorList>
            <person name="He Y."/>
            <person name="Tian X."/>
        </authorList>
    </citation>
    <scope>NUCLEOTIDE SEQUENCE</scope>
    <source>
        <strain evidence="4">DSM 19957</strain>
    </source>
</reference>
<dbReference type="AlphaFoldDB" id="A0AAE9YEL1"/>
<accession>A0AAE9YEL1</accession>
<keyword evidence="1" id="KW-0677">Repeat</keyword>
<dbReference type="KEGG" id="ima:PO878_00350"/>